<keyword evidence="1" id="KW-0378">Hydrolase</keyword>
<organism evidence="1 2">
    <name type="scientific">Taklimakanibacter albus</name>
    <dbReference type="NCBI Taxonomy" id="2800327"/>
    <lineage>
        <taxon>Bacteria</taxon>
        <taxon>Pseudomonadati</taxon>
        <taxon>Pseudomonadota</taxon>
        <taxon>Alphaproteobacteria</taxon>
        <taxon>Hyphomicrobiales</taxon>
        <taxon>Aestuariivirgaceae</taxon>
        <taxon>Taklimakanibacter</taxon>
    </lineage>
</organism>
<accession>A0ACC5R7N4</accession>
<gene>
    <name evidence="1" type="primary">hutG</name>
    <name evidence="1" type="ORF">JHL16_19830</name>
</gene>
<proteinExistence type="predicted"/>
<reference evidence="1" key="1">
    <citation type="submission" date="2021-01" db="EMBL/GenBank/DDBJ databases">
        <authorList>
            <person name="Sun Q."/>
        </authorList>
    </citation>
    <scope>NUCLEOTIDE SEQUENCE</scope>
    <source>
        <strain evidence="1">YIM B02566</strain>
    </source>
</reference>
<dbReference type="EMBL" id="JAENHL010000007">
    <property type="protein sequence ID" value="MBK1868615.1"/>
    <property type="molecule type" value="Genomic_DNA"/>
</dbReference>
<evidence type="ECO:0000313" key="2">
    <source>
        <dbReference type="Proteomes" id="UP000616151"/>
    </source>
</evidence>
<keyword evidence="2" id="KW-1185">Reference proteome</keyword>
<dbReference type="Proteomes" id="UP000616151">
    <property type="component" value="Unassembled WGS sequence"/>
</dbReference>
<sequence length="262" mass="28880">MTRLFDLRPGDGPLIFSVPHAGTDVPADIAGRLTPHAATLPDTDWHVEQLYDFAAELGAGMMRANVSRYVIDLNRPPLDESLYPGQATTGLCPPIEFDGTPIYRDGKEVSADEVARRREVYWQPYHDGLAAEIARVKARHGYALLFDCHSIASRVPRLFPGRLPDLNLGTVKGESCAPGVQAAIEKVMQESGLTQISNGRFIGGFITRHYGKPDENVHAVQMEKGQDCHLMDDGSNRLDPAKVAKLKPVLRRIAEAMLAWRS</sequence>
<comment type="caution">
    <text evidence="1">The sequence shown here is derived from an EMBL/GenBank/DDBJ whole genome shotgun (WGS) entry which is preliminary data.</text>
</comment>
<name>A0ACC5R7N4_9HYPH</name>
<dbReference type="EC" id="3.5.1.68" evidence="1"/>
<evidence type="ECO:0000313" key="1">
    <source>
        <dbReference type="EMBL" id="MBK1868615.1"/>
    </source>
</evidence>
<protein>
    <submittedName>
        <fullName evidence="1">N-formylglutamate deformylase</fullName>
        <ecNumber evidence="1">3.5.1.68</ecNumber>
    </submittedName>
</protein>